<dbReference type="PANTHER" id="PTHR33653:SF1">
    <property type="entry name" value="RIBONUCLEASE VAPC2"/>
    <property type="match status" value="1"/>
</dbReference>
<dbReference type="Pfam" id="PF01850">
    <property type="entry name" value="PIN"/>
    <property type="match status" value="1"/>
</dbReference>
<feature type="domain" description="PIN" evidence="8">
    <location>
        <begin position="2"/>
        <end position="123"/>
    </location>
</feature>
<dbReference type="PANTHER" id="PTHR33653">
    <property type="entry name" value="RIBONUCLEASE VAPC2"/>
    <property type="match status" value="1"/>
</dbReference>
<comment type="similarity">
    <text evidence="7">Belongs to the PINc/VapC protein family.</text>
</comment>
<keyword evidence="10" id="KW-1185">Reference proteome</keyword>
<dbReference type="CDD" id="cd09854">
    <property type="entry name" value="PIN_VapC-like"/>
    <property type="match status" value="1"/>
</dbReference>
<keyword evidence="3" id="KW-0540">Nuclease</keyword>
<keyword evidence="6" id="KW-0460">Magnesium</keyword>
<evidence type="ECO:0000256" key="7">
    <source>
        <dbReference type="ARBA" id="ARBA00038093"/>
    </source>
</evidence>
<organism evidence="9 10">
    <name type="scientific">Novosphingobium soli</name>
    <dbReference type="NCBI Taxonomy" id="574956"/>
    <lineage>
        <taxon>Bacteria</taxon>
        <taxon>Pseudomonadati</taxon>
        <taxon>Pseudomonadota</taxon>
        <taxon>Alphaproteobacteria</taxon>
        <taxon>Sphingomonadales</taxon>
        <taxon>Sphingomonadaceae</taxon>
        <taxon>Novosphingobium</taxon>
    </lineage>
</organism>
<keyword evidence="2" id="KW-1277">Toxin-antitoxin system</keyword>
<dbReference type="InterPro" id="IPR029060">
    <property type="entry name" value="PIN-like_dom_sf"/>
</dbReference>
<reference evidence="9 10" key="1">
    <citation type="submission" date="2024-09" db="EMBL/GenBank/DDBJ databases">
        <authorList>
            <person name="Sun Q."/>
            <person name="Mori K."/>
        </authorList>
    </citation>
    <scope>NUCLEOTIDE SEQUENCE [LARGE SCALE GENOMIC DNA]</scope>
    <source>
        <strain evidence="9 10">CCM 7706</strain>
    </source>
</reference>
<dbReference type="RefSeq" id="WP_379487046.1">
    <property type="nucleotide sequence ID" value="NZ_JBHLWK010000010.1"/>
</dbReference>
<dbReference type="InterPro" id="IPR002716">
    <property type="entry name" value="PIN_dom"/>
</dbReference>
<evidence type="ECO:0000313" key="9">
    <source>
        <dbReference type="EMBL" id="MFC0204294.1"/>
    </source>
</evidence>
<dbReference type="InterPro" id="IPR050556">
    <property type="entry name" value="Type_II_TA_system_RNase"/>
</dbReference>
<evidence type="ECO:0000256" key="4">
    <source>
        <dbReference type="ARBA" id="ARBA00022723"/>
    </source>
</evidence>
<dbReference type="Gene3D" id="3.40.50.1010">
    <property type="entry name" value="5'-nuclease"/>
    <property type="match status" value="1"/>
</dbReference>
<comment type="cofactor">
    <cofactor evidence="1">
        <name>Mg(2+)</name>
        <dbReference type="ChEBI" id="CHEBI:18420"/>
    </cofactor>
</comment>
<evidence type="ECO:0000313" key="10">
    <source>
        <dbReference type="Proteomes" id="UP001589798"/>
    </source>
</evidence>
<proteinExistence type="inferred from homology"/>
<evidence type="ECO:0000256" key="1">
    <source>
        <dbReference type="ARBA" id="ARBA00001946"/>
    </source>
</evidence>
<evidence type="ECO:0000256" key="5">
    <source>
        <dbReference type="ARBA" id="ARBA00022801"/>
    </source>
</evidence>
<accession>A0ABV6CUA3</accession>
<dbReference type="Proteomes" id="UP001589798">
    <property type="component" value="Unassembled WGS sequence"/>
</dbReference>
<evidence type="ECO:0000256" key="3">
    <source>
        <dbReference type="ARBA" id="ARBA00022722"/>
    </source>
</evidence>
<keyword evidence="4" id="KW-0479">Metal-binding</keyword>
<comment type="caution">
    <text evidence="9">The sequence shown here is derived from an EMBL/GenBank/DDBJ whole genome shotgun (WGS) entry which is preliminary data.</text>
</comment>
<name>A0ABV6CUA3_9SPHN</name>
<evidence type="ECO:0000256" key="2">
    <source>
        <dbReference type="ARBA" id="ARBA00022649"/>
    </source>
</evidence>
<gene>
    <name evidence="9" type="ORF">ACFFJC_08420</name>
</gene>
<dbReference type="SUPFAM" id="SSF88723">
    <property type="entry name" value="PIN domain-like"/>
    <property type="match status" value="1"/>
</dbReference>
<keyword evidence="5" id="KW-0378">Hydrolase</keyword>
<sequence length="138" mass="15208">MILVDSCVLIDVFNADPQWSEWSRGQLGRAAFGTYLFVNPVVVGEVGWQLESYDAFHAVLTALLIAVEPLEAAAGHAAGMAYQSYLSRSHGNPPKLPLPDFFIGAHAQHVGATILTRDRKRFRTYFPDVPLITPETQP</sequence>
<evidence type="ECO:0000256" key="6">
    <source>
        <dbReference type="ARBA" id="ARBA00022842"/>
    </source>
</evidence>
<dbReference type="EMBL" id="JBHLWK010000010">
    <property type="protein sequence ID" value="MFC0204294.1"/>
    <property type="molecule type" value="Genomic_DNA"/>
</dbReference>
<protein>
    <submittedName>
        <fullName evidence="9">Type II toxin-antitoxin system VapC family toxin</fullName>
    </submittedName>
</protein>
<evidence type="ECO:0000259" key="8">
    <source>
        <dbReference type="Pfam" id="PF01850"/>
    </source>
</evidence>